<reference evidence="2 4" key="1">
    <citation type="journal article" date="2016" name="Plant Dis.">
        <title>Improved production of propionic acid using genome shuffling.</title>
        <authorList>
            <person name="Luna-Flores C.H."/>
            <person name="Palfreyman R.W."/>
            <person name="Kromer J.O."/>
            <person name="Nielsen L.K."/>
            <person name="Marcellin E."/>
        </authorList>
    </citation>
    <scope>NUCLEOTIDE SEQUENCE [LARGE SCALE GENOMIC DNA]</scope>
    <source>
        <strain evidence="2 4">F3E8</strain>
    </source>
</reference>
<evidence type="ECO:0000313" key="3">
    <source>
        <dbReference type="Proteomes" id="UP000075221"/>
    </source>
</evidence>
<keyword evidence="4" id="KW-1185">Reference proteome</keyword>
<gene>
    <name evidence="2" type="ORF">A8L58_12310</name>
    <name evidence="1" type="ORF">AXH35_10870</name>
</gene>
<protein>
    <submittedName>
        <fullName evidence="1">Uncharacterized protein</fullName>
    </submittedName>
</protein>
<dbReference type="EMBL" id="CP015970">
    <property type="protein sequence ID" value="AOZ47331.1"/>
    <property type="molecule type" value="Genomic_DNA"/>
</dbReference>
<organism evidence="1 3">
    <name type="scientific">Acidipropionibacterium acidipropionici</name>
    <dbReference type="NCBI Taxonomy" id="1748"/>
    <lineage>
        <taxon>Bacteria</taxon>
        <taxon>Bacillati</taxon>
        <taxon>Actinomycetota</taxon>
        <taxon>Actinomycetes</taxon>
        <taxon>Propionibacteriales</taxon>
        <taxon>Propionibacteriaceae</taxon>
        <taxon>Acidipropionibacterium</taxon>
    </lineage>
</organism>
<dbReference type="OrthoDB" id="4827864at2"/>
<evidence type="ECO:0000313" key="2">
    <source>
        <dbReference type="EMBL" id="AOZ47331.1"/>
    </source>
</evidence>
<sequence>MRLPRTLNVLSIQVRIAAGSPSAWRDGIVESAVEETVRIRLLDDTVLELQVSDAEGIPSVGEPVAYHPVAEILTGAVQTTARLTWDSDQ</sequence>
<dbReference type="RefSeq" id="WP_028701478.1">
    <property type="nucleotide sequence ID" value="NZ_CP013126.1"/>
</dbReference>
<reference evidence="1 3" key="2">
    <citation type="submission" date="2016-02" db="EMBL/GenBank/DDBJ databases">
        <title>Complete Genome Sequence of Propionibacterium acidipropionici ATCC 55737.</title>
        <authorList>
            <person name="Luna Flores C.H."/>
            <person name="Nielsen L.K."/>
            <person name="Marcellin E."/>
        </authorList>
    </citation>
    <scope>NUCLEOTIDE SEQUENCE [LARGE SCALE GENOMIC DNA]</scope>
    <source>
        <strain evidence="1 3">ATCC 55737</strain>
    </source>
</reference>
<evidence type="ECO:0000313" key="1">
    <source>
        <dbReference type="EMBL" id="AMS05866.1"/>
    </source>
</evidence>
<name>A0A142KIC8_9ACTN</name>
<proteinExistence type="predicted"/>
<dbReference type="EMBL" id="CP014352">
    <property type="protein sequence ID" value="AMS05866.1"/>
    <property type="molecule type" value="Genomic_DNA"/>
</dbReference>
<accession>A0A142KIC8</accession>
<dbReference type="Proteomes" id="UP000178666">
    <property type="component" value="Chromosome"/>
</dbReference>
<dbReference type="GeneID" id="88084236"/>
<dbReference type="AlphaFoldDB" id="A0A142KIC8"/>
<dbReference type="KEGG" id="aaci:ASQ49_04155"/>
<evidence type="ECO:0000313" key="4">
    <source>
        <dbReference type="Proteomes" id="UP000178666"/>
    </source>
</evidence>
<dbReference type="Proteomes" id="UP000075221">
    <property type="component" value="Chromosome"/>
</dbReference>